<gene>
    <name evidence="2" type="ORF">GCM10011415_27880</name>
</gene>
<dbReference type="AlphaFoldDB" id="A0A8J3EHD3"/>
<dbReference type="Proteomes" id="UP000617145">
    <property type="component" value="Unassembled WGS sequence"/>
</dbReference>
<keyword evidence="1" id="KW-0812">Transmembrane</keyword>
<evidence type="ECO:0000313" key="3">
    <source>
        <dbReference type="Proteomes" id="UP000617145"/>
    </source>
</evidence>
<feature type="transmembrane region" description="Helical" evidence="1">
    <location>
        <begin position="17"/>
        <end position="37"/>
    </location>
</feature>
<reference evidence="2" key="2">
    <citation type="submission" date="2020-09" db="EMBL/GenBank/DDBJ databases">
        <authorList>
            <person name="Sun Q."/>
            <person name="Zhou Y."/>
        </authorList>
    </citation>
    <scope>NUCLEOTIDE SEQUENCE</scope>
    <source>
        <strain evidence="2">CGMCC 1.15762</strain>
    </source>
</reference>
<keyword evidence="1" id="KW-1133">Transmembrane helix</keyword>
<accession>A0A8J3EHD3</accession>
<keyword evidence="3" id="KW-1185">Reference proteome</keyword>
<evidence type="ECO:0000256" key="1">
    <source>
        <dbReference type="SAM" id="Phobius"/>
    </source>
</evidence>
<sequence length="173" mass="19032">MLSGLKRWLAAESTPRGWLLAGAIALFLATSAFNIFLQSRDHRHAGDLARTELLKERSQEVRNAAYDFQTFAAAYVSAVIEDEDGVHEARRRLMDNVLSQHSTVEMAQGVFSKDVVSAAAGYKSALLEFSTALADANTILEMRPFWEAASDVLVERQKLMDAIDSELGRIGGV</sequence>
<reference evidence="2" key="1">
    <citation type="journal article" date="2014" name="Int. J. Syst. Evol. Microbiol.">
        <title>Complete genome sequence of Corynebacterium casei LMG S-19264T (=DSM 44701T), isolated from a smear-ripened cheese.</title>
        <authorList>
            <consortium name="US DOE Joint Genome Institute (JGI-PGF)"/>
            <person name="Walter F."/>
            <person name="Albersmeier A."/>
            <person name="Kalinowski J."/>
            <person name="Ruckert C."/>
        </authorList>
    </citation>
    <scope>NUCLEOTIDE SEQUENCE</scope>
    <source>
        <strain evidence="2">CGMCC 1.15762</strain>
    </source>
</reference>
<evidence type="ECO:0000313" key="2">
    <source>
        <dbReference type="EMBL" id="GGG77409.1"/>
    </source>
</evidence>
<keyword evidence="1" id="KW-0472">Membrane</keyword>
<name>A0A8J3EHD3_9RHOB</name>
<protein>
    <submittedName>
        <fullName evidence="2">Uncharacterized protein</fullName>
    </submittedName>
</protein>
<organism evidence="2 3">
    <name type="scientific">Salipiger pallidus</name>
    <dbReference type="NCBI Taxonomy" id="1775170"/>
    <lineage>
        <taxon>Bacteria</taxon>
        <taxon>Pseudomonadati</taxon>
        <taxon>Pseudomonadota</taxon>
        <taxon>Alphaproteobacteria</taxon>
        <taxon>Rhodobacterales</taxon>
        <taxon>Roseobacteraceae</taxon>
        <taxon>Salipiger</taxon>
    </lineage>
</organism>
<dbReference type="EMBL" id="BMJV01000005">
    <property type="protein sequence ID" value="GGG77409.1"/>
    <property type="molecule type" value="Genomic_DNA"/>
</dbReference>
<proteinExistence type="predicted"/>
<comment type="caution">
    <text evidence="2">The sequence shown here is derived from an EMBL/GenBank/DDBJ whole genome shotgun (WGS) entry which is preliminary data.</text>
</comment>